<reference evidence="3" key="1">
    <citation type="journal article" date="2019" name="Int. J. Syst. Evol. Microbiol.">
        <title>The Global Catalogue of Microorganisms (GCM) 10K type strain sequencing project: providing services to taxonomists for standard genome sequencing and annotation.</title>
        <authorList>
            <consortium name="The Broad Institute Genomics Platform"/>
            <consortium name="The Broad Institute Genome Sequencing Center for Infectious Disease"/>
            <person name="Wu L."/>
            <person name="Ma J."/>
        </authorList>
    </citation>
    <scope>NUCLEOTIDE SEQUENCE [LARGE SCALE GENOMIC DNA]</scope>
    <source>
        <strain evidence="3">NBRC 103627</strain>
    </source>
</reference>
<dbReference type="Proteomes" id="UP001596003">
    <property type="component" value="Unassembled WGS sequence"/>
</dbReference>
<protein>
    <recommendedName>
        <fullName evidence="1">Glycosyl hydrolase family 95 catalytic domain-containing protein</fullName>
    </recommendedName>
</protein>
<dbReference type="InterPro" id="IPR054363">
    <property type="entry name" value="GH95_cat"/>
</dbReference>
<evidence type="ECO:0000259" key="1">
    <source>
        <dbReference type="Pfam" id="PF22124"/>
    </source>
</evidence>
<evidence type="ECO:0000313" key="2">
    <source>
        <dbReference type="EMBL" id="MFC4476392.1"/>
    </source>
</evidence>
<sequence>MTKKKLQKWLDAYRLIQNKLTPLGVNHVGGGTYNNLFDAHPPFQIDGNFGCTSGIIEIHSISFIR</sequence>
<dbReference type="Gene3D" id="1.50.10.10">
    <property type="match status" value="1"/>
</dbReference>
<comment type="caution">
    <text evidence="2">The sequence shown here is derived from an EMBL/GenBank/DDBJ whole genome shotgun (WGS) entry which is preliminary data.</text>
</comment>
<dbReference type="PANTHER" id="PTHR31084">
    <property type="entry name" value="ALPHA-L-FUCOSIDASE 2"/>
    <property type="match status" value="1"/>
</dbReference>
<name>A0ABV8ZC42_9FLAO</name>
<organism evidence="2 3">
    <name type="scientific">Flavobacterium chungangensis</name>
    <dbReference type="NCBI Taxonomy" id="2708132"/>
    <lineage>
        <taxon>Bacteria</taxon>
        <taxon>Pseudomonadati</taxon>
        <taxon>Bacteroidota</taxon>
        <taxon>Flavobacteriia</taxon>
        <taxon>Flavobacteriales</taxon>
        <taxon>Flavobacteriaceae</taxon>
        <taxon>Flavobacterium</taxon>
    </lineage>
</organism>
<dbReference type="InterPro" id="IPR012341">
    <property type="entry name" value="6hp_glycosidase-like_sf"/>
</dbReference>
<evidence type="ECO:0000313" key="3">
    <source>
        <dbReference type="Proteomes" id="UP001596003"/>
    </source>
</evidence>
<dbReference type="RefSeq" id="WP_379795688.1">
    <property type="nucleotide sequence ID" value="NZ_JBHSFY010000002.1"/>
</dbReference>
<proteinExistence type="predicted"/>
<gene>
    <name evidence="2" type="ORF">ACFO3N_04890</name>
</gene>
<dbReference type="Pfam" id="PF22124">
    <property type="entry name" value="Glyco_hydro_95_cat"/>
    <property type="match status" value="1"/>
</dbReference>
<dbReference type="PANTHER" id="PTHR31084:SF0">
    <property type="entry name" value="ALPHA-L-FUCOSIDASE 2"/>
    <property type="match status" value="1"/>
</dbReference>
<keyword evidence="3" id="KW-1185">Reference proteome</keyword>
<feature type="domain" description="Glycosyl hydrolase family 95 catalytic" evidence="1">
    <location>
        <begin position="6"/>
        <end position="57"/>
    </location>
</feature>
<accession>A0ABV8ZC42</accession>
<dbReference type="EMBL" id="JBHSFY010000002">
    <property type="protein sequence ID" value="MFC4476392.1"/>
    <property type="molecule type" value="Genomic_DNA"/>
</dbReference>